<keyword evidence="12" id="KW-0594">Phospholipid biosynthesis</keyword>
<evidence type="ECO:0000256" key="15">
    <source>
        <dbReference type="RuleBase" id="RU003750"/>
    </source>
</evidence>
<feature type="transmembrane region" description="Helical" evidence="16">
    <location>
        <begin position="82"/>
        <end position="106"/>
    </location>
</feature>
<dbReference type="GO" id="GO:0016020">
    <property type="term" value="C:membrane"/>
    <property type="evidence" value="ECO:0007669"/>
    <property type="project" value="InterPro"/>
</dbReference>
<dbReference type="NCBIfam" id="TIGR00473">
    <property type="entry name" value="pssA"/>
    <property type="match status" value="1"/>
</dbReference>
<dbReference type="Pfam" id="PF01066">
    <property type="entry name" value="CDP-OH_P_transf"/>
    <property type="match status" value="1"/>
</dbReference>
<protein>
    <recommendedName>
        <fullName evidence="5">CDP-diacylglycerol--serine O-phosphatidyltransferase</fullName>
        <ecNumber evidence="4">2.7.8.8</ecNumber>
    </recommendedName>
    <alternativeName>
        <fullName evidence="14">Phosphatidylserine synthase</fullName>
    </alternativeName>
</protein>
<keyword evidence="8 16" id="KW-0812">Transmembrane</keyword>
<evidence type="ECO:0000256" key="2">
    <source>
        <dbReference type="ARBA" id="ARBA00004127"/>
    </source>
</evidence>
<evidence type="ECO:0000256" key="3">
    <source>
        <dbReference type="ARBA" id="ARBA00010441"/>
    </source>
</evidence>
<dbReference type="InterPro" id="IPR048254">
    <property type="entry name" value="CDP_ALCOHOL_P_TRANSF_CS"/>
</dbReference>
<dbReference type="STRING" id="1123285.SAMN05660235_00697"/>
<name>A0A1G7IY41_9FIRM</name>
<keyword evidence="7 15" id="KW-0808">Transferase</keyword>
<evidence type="ECO:0000256" key="16">
    <source>
        <dbReference type="SAM" id="Phobius"/>
    </source>
</evidence>
<dbReference type="AlphaFoldDB" id="A0A1G7IY41"/>
<sequence length="167" mass="17812">MSRKWIPNLLTIVNLFAGLLAIMLAFTGMWTLAAALILGAALFDSLDGRVARRLNATSEFGKELDSLADLVSFGVAPATIDYMLNFSLLGWSGYLLAALFPICGALRLARFNIMNVRGYFVGLPITAAGPLLAGTALLGDFLPVAVQALVLLVLAGLMVSTLRVPKW</sequence>
<gene>
    <name evidence="17" type="ORF">SAMN05660235_00697</name>
</gene>
<keyword evidence="9 16" id="KW-1133">Transmembrane helix</keyword>
<comment type="subcellular location">
    <subcellularLocation>
        <location evidence="2">Endomembrane system</location>
        <topology evidence="2">Multi-pass membrane protein</topology>
    </subcellularLocation>
</comment>
<dbReference type="RefSeq" id="WP_093688152.1">
    <property type="nucleotide sequence ID" value="NZ_FNBU01000003.1"/>
</dbReference>
<reference evidence="18" key="1">
    <citation type="submission" date="2016-10" db="EMBL/GenBank/DDBJ databases">
        <authorList>
            <person name="Varghese N."/>
            <person name="Submissions S."/>
        </authorList>
    </citation>
    <scope>NUCLEOTIDE SEQUENCE [LARGE SCALE GENOMIC DNA]</scope>
    <source>
        <strain evidence="18">DSM 23256</strain>
    </source>
</reference>
<feature type="transmembrane region" description="Helical" evidence="16">
    <location>
        <begin position="118"/>
        <end position="138"/>
    </location>
</feature>
<dbReference type="PANTHER" id="PTHR14269:SF61">
    <property type="entry name" value="CDP-DIACYLGLYCEROL--SERINE O-PHOSPHATIDYLTRANSFERASE"/>
    <property type="match status" value="1"/>
</dbReference>
<evidence type="ECO:0000256" key="7">
    <source>
        <dbReference type="ARBA" id="ARBA00022679"/>
    </source>
</evidence>
<evidence type="ECO:0000256" key="6">
    <source>
        <dbReference type="ARBA" id="ARBA00022516"/>
    </source>
</evidence>
<evidence type="ECO:0000313" key="17">
    <source>
        <dbReference type="EMBL" id="SDF17209.1"/>
    </source>
</evidence>
<evidence type="ECO:0000256" key="13">
    <source>
        <dbReference type="ARBA" id="ARBA00023264"/>
    </source>
</evidence>
<dbReference type="GO" id="GO:0008654">
    <property type="term" value="P:phospholipid biosynthetic process"/>
    <property type="evidence" value="ECO:0007669"/>
    <property type="project" value="UniProtKB-KW"/>
</dbReference>
<dbReference type="EC" id="2.7.8.8" evidence="4"/>
<keyword evidence="18" id="KW-1185">Reference proteome</keyword>
<comment type="catalytic activity">
    <reaction evidence="1">
        <text>a CDP-1,2-diacyl-sn-glycerol + L-serine = a 1,2-diacyl-sn-glycero-3-phospho-L-serine + CMP + H(+)</text>
        <dbReference type="Rhea" id="RHEA:16913"/>
        <dbReference type="ChEBI" id="CHEBI:15378"/>
        <dbReference type="ChEBI" id="CHEBI:33384"/>
        <dbReference type="ChEBI" id="CHEBI:57262"/>
        <dbReference type="ChEBI" id="CHEBI:58332"/>
        <dbReference type="ChEBI" id="CHEBI:60377"/>
        <dbReference type="EC" id="2.7.8.8"/>
    </reaction>
</comment>
<dbReference type="OrthoDB" id="9777147at2"/>
<accession>A0A1G7IY41</accession>
<evidence type="ECO:0000256" key="4">
    <source>
        <dbReference type="ARBA" id="ARBA00013174"/>
    </source>
</evidence>
<dbReference type="Gene3D" id="1.20.120.1760">
    <property type="match status" value="1"/>
</dbReference>
<dbReference type="InterPro" id="IPR004533">
    <property type="entry name" value="CDP-diaglyc--ser_O-PTrfase"/>
</dbReference>
<dbReference type="PANTHER" id="PTHR14269">
    <property type="entry name" value="CDP-DIACYLGLYCEROL--GLYCEROL-3-PHOSPHATE 3-PHOSPHATIDYLTRANSFERASE-RELATED"/>
    <property type="match status" value="1"/>
</dbReference>
<keyword evidence="13" id="KW-1208">Phospholipid metabolism</keyword>
<evidence type="ECO:0000256" key="11">
    <source>
        <dbReference type="ARBA" id="ARBA00023136"/>
    </source>
</evidence>
<evidence type="ECO:0000256" key="8">
    <source>
        <dbReference type="ARBA" id="ARBA00022692"/>
    </source>
</evidence>
<evidence type="ECO:0000256" key="12">
    <source>
        <dbReference type="ARBA" id="ARBA00023209"/>
    </source>
</evidence>
<evidence type="ECO:0000256" key="9">
    <source>
        <dbReference type="ARBA" id="ARBA00022989"/>
    </source>
</evidence>
<dbReference type="GO" id="GO:0003882">
    <property type="term" value="F:CDP-diacylglycerol-serine O-phosphatidyltransferase activity"/>
    <property type="evidence" value="ECO:0007669"/>
    <property type="project" value="UniProtKB-EC"/>
</dbReference>
<organism evidence="17 18">
    <name type="scientific">Sporolituus thermophilus DSM 23256</name>
    <dbReference type="NCBI Taxonomy" id="1123285"/>
    <lineage>
        <taxon>Bacteria</taxon>
        <taxon>Bacillati</taxon>
        <taxon>Bacillota</taxon>
        <taxon>Negativicutes</taxon>
        <taxon>Selenomonadales</taxon>
        <taxon>Sporomusaceae</taxon>
        <taxon>Sporolituus</taxon>
    </lineage>
</organism>
<evidence type="ECO:0000313" key="18">
    <source>
        <dbReference type="Proteomes" id="UP000243333"/>
    </source>
</evidence>
<dbReference type="PROSITE" id="PS00379">
    <property type="entry name" value="CDP_ALCOHOL_P_TRANSF"/>
    <property type="match status" value="1"/>
</dbReference>
<dbReference type="Proteomes" id="UP000243333">
    <property type="component" value="Unassembled WGS sequence"/>
</dbReference>
<keyword evidence="11 16" id="KW-0472">Membrane</keyword>
<keyword evidence="6" id="KW-0444">Lipid biosynthesis</keyword>
<evidence type="ECO:0000256" key="14">
    <source>
        <dbReference type="ARBA" id="ARBA00032361"/>
    </source>
</evidence>
<dbReference type="EMBL" id="FNBU01000003">
    <property type="protein sequence ID" value="SDF17209.1"/>
    <property type="molecule type" value="Genomic_DNA"/>
</dbReference>
<keyword evidence="10" id="KW-0443">Lipid metabolism</keyword>
<proteinExistence type="inferred from homology"/>
<feature type="transmembrane region" description="Helical" evidence="16">
    <location>
        <begin position="12"/>
        <end position="43"/>
    </location>
</feature>
<feature type="transmembrane region" description="Helical" evidence="16">
    <location>
        <begin position="144"/>
        <end position="164"/>
    </location>
</feature>
<dbReference type="InterPro" id="IPR050324">
    <property type="entry name" value="CDP-alcohol_PTase-I"/>
</dbReference>
<evidence type="ECO:0000256" key="1">
    <source>
        <dbReference type="ARBA" id="ARBA00000287"/>
    </source>
</evidence>
<comment type="similarity">
    <text evidence="3 15">Belongs to the CDP-alcohol phosphatidyltransferase class-I family.</text>
</comment>
<evidence type="ECO:0000256" key="10">
    <source>
        <dbReference type="ARBA" id="ARBA00023098"/>
    </source>
</evidence>
<dbReference type="GO" id="GO:0012505">
    <property type="term" value="C:endomembrane system"/>
    <property type="evidence" value="ECO:0007669"/>
    <property type="project" value="UniProtKB-SubCell"/>
</dbReference>
<dbReference type="InterPro" id="IPR043130">
    <property type="entry name" value="CDP-OH_PTrfase_TM_dom"/>
</dbReference>
<dbReference type="InterPro" id="IPR000462">
    <property type="entry name" value="CDP-OH_P_trans"/>
</dbReference>
<evidence type="ECO:0000256" key="5">
    <source>
        <dbReference type="ARBA" id="ARBA00017171"/>
    </source>
</evidence>